<evidence type="ECO:0000313" key="2">
    <source>
        <dbReference type="EMBL" id="KAH7952054.1"/>
    </source>
</evidence>
<sequence length="499" mass="55563">MDTRFAHLNPDRRALGMSRESGDESGASNPEEGSAQESQREDRFGNLTPERRLQELRFEMERLSQMMSGSSRGSEPAVDRRDPCSELRRYSKVLTGVLPKFPTEAEAPVWFESVESALEAYESRQDRDNDDQERSPYQGDRRAAEETQEEGQDVKRQAEERGSKPPNQRRRRSGITIDPSQAVRRHLRRRRGSGDGQGVTTASGAFTSVVPLPVILWVMDTRFAYLNPDRRSPAMRRGSESEDEGVQGNPQVVVAPESQGNERFGELTPERRLEELRAEMEKLSQVISGSARDSELAYGRQDRCEKAWKSLKEEGASERTSKSAEEIGDTQLTPVSGLLPTGKVQKLEFESPVFEAQGEIATMEGVITQAVVRSGDDEGPQGSRASPGETQAAGKKETSASEGCREKEQAGSTLRITGAGQDGIVERHRERSCFVRVPTGPRNIVQVMTSGHFWFVGLVVMASVQHSLAAAAEEILCVSRKRLWRAENREVRPRARVTF</sequence>
<protein>
    <submittedName>
        <fullName evidence="2">Uncharacterized protein</fullName>
    </submittedName>
</protein>
<organism evidence="2 3">
    <name type="scientific">Rhipicephalus sanguineus</name>
    <name type="common">Brown dog tick</name>
    <name type="synonym">Ixodes sanguineus</name>
    <dbReference type="NCBI Taxonomy" id="34632"/>
    <lineage>
        <taxon>Eukaryota</taxon>
        <taxon>Metazoa</taxon>
        <taxon>Ecdysozoa</taxon>
        <taxon>Arthropoda</taxon>
        <taxon>Chelicerata</taxon>
        <taxon>Arachnida</taxon>
        <taxon>Acari</taxon>
        <taxon>Parasitiformes</taxon>
        <taxon>Ixodida</taxon>
        <taxon>Ixodoidea</taxon>
        <taxon>Ixodidae</taxon>
        <taxon>Rhipicephalinae</taxon>
        <taxon>Rhipicephalus</taxon>
        <taxon>Rhipicephalus</taxon>
    </lineage>
</organism>
<reference evidence="2" key="2">
    <citation type="submission" date="2021-09" db="EMBL/GenBank/DDBJ databases">
        <authorList>
            <person name="Jia N."/>
            <person name="Wang J."/>
            <person name="Shi W."/>
            <person name="Du L."/>
            <person name="Sun Y."/>
            <person name="Zhan W."/>
            <person name="Jiang J."/>
            <person name="Wang Q."/>
            <person name="Zhang B."/>
            <person name="Ji P."/>
            <person name="Sakyi L.B."/>
            <person name="Cui X."/>
            <person name="Yuan T."/>
            <person name="Jiang B."/>
            <person name="Yang W."/>
            <person name="Lam T.T.-Y."/>
            <person name="Chang Q."/>
            <person name="Ding S."/>
            <person name="Wang X."/>
            <person name="Zhu J."/>
            <person name="Ruan X."/>
            <person name="Zhao L."/>
            <person name="Wei J."/>
            <person name="Que T."/>
            <person name="Du C."/>
            <person name="Cheng J."/>
            <person name="Dai P."/>
            <person name="Han X."/>
            <person name="Huang E."/>
            <person name="Gao Y."/>
            <person name="Liu J."/>
            <person name="Shao H."/>
            <person name="Ye R."/>
            <person name="Li L."/>
            <person name="Wei W."/>
            <person name="Wang X."/>
            <person name="Wang C."/>
            <person name="Huo Q."/>
            <person name="Li W."/>
            <person name="Guo W."/>
            <person name="Chen H."/>
            <person name="Chen S."/>
            <person name="Zhou L."/>
            <person name="Zhou L."/>
            <person name="Ni X."/>
            <person name="Tian J."/>
            <person name="Zhou Y."/>
            <person name="Sheng Y."/>
            <person name="Liu T."/>
            <person name="Pan Y."/>
            <person name="Xia L."/>
            <person name="Li J."/>
            <person name="Zhao F."/>
            <person name="Cao W."/>
        </authorList>
    </citation>
    <scope>NUCLEOTIDE SEQUENCE</scope>
    <source>
        <strain evidence="2">Rsan-2018</strain>
        <tissue evidence="2">Larvae</tissue>
    </source>
</reference>
<accession>A0A9D4PTC4</accession>
<keyword evidence="3" id="KW-1185">Reference proteome</keyword>
<feature type="region of interest" description="Disordered" evidence="1">
    <location>
        <begin position="229"/>
        <end position="252"/>
    </location>
</feature>
<feature type="compositionally biased region" description="Basic and acidic residues" evidence="1">
    <location>
        <begin position="394"/>
        <end position="409"/>
    </location>
</feature>
<feature type="compositionally biased region" description="Basic and acidic residues" evidence="1">
    <location>
        <begin position="1"/>
        <end position="14"/>
    </location>
</feature>
<evidence type="ECO:0000313" key="3">
    <source>
        <dbReference type="Proteomes" id="UP000821837"/>
    </source>
</evidence>
<comment type="caution">
    <text evidence="2">The sequence shown here is derived from an EMBL/GenBank/DDBJ whole genome shotgun (WGS) entry which is preliminary data.</text>
</comment>
<name>A0A9D4PTC4_RHISA</name>
<feature type="region of interest" description="Disordered" evidence="1">
    <location>
        <begin position="1"/>
        <end position="85"/>
    </location>
</feature>
<reference evidence="2" key="1">
    <citation type="journal article" date="2020" name="Cell">
        <title>Large-Scale Comparative Analyses of Tick Genomes Elucidate Their Genetic Diversity and Vector Capacities.</title>
        <authorList>
            <consortium name="Tick Genome and Microbiome Consortium (TIGMIC)"/>
            <person name="Jia N."/>
            <person name="Wang J."/>
            <person name="Shi W."/>
            <person name="Du L."/>
            <person name="Sun Y."/>
            <person name="Zhan W."/>
            <person name="Jiang J.F."/>
            <person name="Wang Q."/>
            <person name="Zhang B."/>
            <person name="Ji P."/>
            <person name="Bell-Sakyi L."/>
            <person name="Cui X.M."/>
            <person name="Yuan T.T."/>
            <person name="Jiang B.G."/>
            <person name="Yang W.F."/>
            <person name="Lam T.T."/>
            <person name="Chang Q.C."/>
            <person name="Ding S.J."/>
            <person name="Wang X.J."/>
            <person name="Zhu J.G."/>
            <person name="Ruan X.D."/>
            <person name="Zhao L."/>
            <person name="Wei J.T."/>
            <person name="Ye R.Z."/>
            <person name="Que T.C."/>
            <person name="Du C.H."/>
            <person name="Zhou Y.H."/>
            <person name="Cheng J.X."/>
            <person name="Dai P.F."/>
            <person name="Guo W.B."/>
            <person name="Han X.H."/>
            <person name="Huang E.J."/>
            <person name="Li L.F."/>
            <person name="Wei W."/>
            <person name="Gao Y.C."/>
            <person name="Liu J.Z."/>
            <person name="Shao H.Z."/>
            <person name="Wang X."/>
            <person name="Wang C.C."/>
            <person name="Yang T.C."/>
            <person name="Huo Q.B."/>
            <person name="Li W."/>
            <person name="Chen H.Y."/>
            <person name="Chen S.E."/>
            <person name="Zhou L.G."/>
            <person name="Ni X.B."/>
            <person name="Tian J.H."/>
            <person name="Sheng Y."/>
            <person name="Liu T."/>
            <person name="Pan Y.S."/>
            <person name="Xia L.Y."/>
            <person name="Li J."/>
            <person name="Zhao F."/>
            <person name="Cao W.C."/>
        </authorList>
    </citation>
    <scope>NUCLEOTIDE SEQUENCE</scope>
    <source>
        <strain evidence="2">Rsan-2018</strain>
    </source>
</reference>
<dbReference type="AlphaFoldDB" id="A0A9D4PTC4"/>
<feature type="region of interest" description="Disordered" evidence="1">
    <location>
        <begin position="374"/>
        <end position="422"/>
    </location>
</feature>
<feature type="region of interest" description="Disordered" evidence="1">
    <location>
        <begin position="121"/>
        <end position="202"/>
    </location>
</feature>
<evidence type="ECO:0000256" key="1">
    <source>
        <dbReference type="SAM" id="MobiDB-lite"/>
    </source>
</evidence>
<feature type="compositionally biased region" description="Basic and acidic residues" evidence="1">
    <location>
        <begin position="152"/>
        <end position="163"/>
    </location>
</feature>
<feature type="compositionally biased region" description="Basic and acidic residues" evidence="1">
    <location>
        <begin position="38"/>
        <end position="62"/>
    </location>
</feature>
<dbReference type="Proteomes" id="UP000821837">
    <property type="component" value="Chromosome 5"/>
</dbReference>
<proteinExistence type="predicted"/>
<feature type="compositionally biased region" description="Basic and acidic residues" evidence="1">
    <location>
        <begin position="229"/>
        <end position="240"/>
    </location>
</feature>
<dbReference type="EMBL" id="JABSTV010001251">
    <property type="protein sequence ID" value="KAH7952054.1"/>
    <property type="molecule type" value="Genomic_DNA"/>
</dbReference>
<gene>
    <name evidence="2" type="ORF">HPB52_017562</name>
</gene>